<keyword evidence="3" id="KW-1185">Reference proteome</keyword>
<organism evidence="2 3">
    <name type="scientific">Naematelia encephala</name>
    <dbReference type="NCBI Taxonomy" id="71784"/>
    <lineage>
        <taxon>Eukaryota</taxon>
        <taxon>Fungi</taxon>
        <taxon>Dikarya</taxon>
        <taxon>Basidiomycota</taxon>
        <taxon>Agaricomycotina</taxon>
        <taxon>Tremellomycetes</taxon>
        <taxon>Tremellales</taxon>
        <taxon>Naemateliaceae</taxon>
        <taxon>Naematelia</taxon>
    </lineage>
</organism>
<feature type="transmembrane region" description="Helical" evidence="1">
    <location>
        <begin position="12"/>
        <end position="31"/>
    </location>
</feature>
<dbReference type="EMBL" id="MCFC01000033">
    <property type="protein sequence ID" value="ORY28127.1"/>
    <property type="molecule type" value="Genomic_DNA"/>
</dbReference>
<dbReference type="AlphaFoldDB" id="A0A1Y2B0W5"/>
<reference evidence="2 3" key="1">
    <citation type="submission" date="2016-07" db="EMBL/GenBank/DDBJ databases">
        <title>Pervasive Adenine N6-methylation of Active Genes in Fungi.</title>
        <authorList>
            <consortium name="DOE Joint Genome Institute"/>
            <person name="Mondo S.J."/>
            <person name="Dannebaum R.O."/>
            <person name="Kuo R.C."/>
            <person name="Labutti K."/>
            <person name="Haridas S."/>
            <person name="Kuo A."/>
            <person name="Salamov A."/>
            <person name="Ahrendt S.R."/>
            <person name="Lipzen A."/>
            <person name="Sullivan W."/>
            <person name="Andreopoulos W.B."/>
            <person name="Clum A."/>
            <person name="Lindquist E."/>
            <person name="Daum C."/>
            <person name="Ramamoorthy G.K."/>
            <person name="Gryganskyi A."/>
            <person name="Culley D."/>
            <person name="Magnuson J.K."/>
            <person name="James T.Y."/>
            <person name="O'Malley M.A."/>
            <person name="Stajich J.E."/>
            <person name="Spatafora J.W."/>
            <person name="Visel A."/>
            <person name="Grigoriev I.V."/>
        </authorList>
    </citation>
    <scope>NUCLEOTIDE SEQUENCE [LARGE SCALE GENOMIC DNA]</scope>
    <source>
        <strain evidence="2 3">68-887.2</strain>
    </source>
</reference>
<protein>
    <submittedName>
        <fullName evidence="2">Uncharacterized protein</fullName>
    </submittedName>
</protein>
<evidence type="ECO:0000313" key="2">
    <source>
        <dbReference type="EMBL" id="ORY28127.1"/>
    </source>
</evidence>
<proteinExistence type="predicted"/>
<evidence type="ECO:0000313" key="3">
    <source>
        <dbReference type="Proteomes" id="UP000193986"/>
    </source>
</evidence>
<name>A0A1Y2B0W5_9TREE</name>
<keyword evidence="1" id="KW-0472">Membrane</keyword>
<comment type="caution">
    <text evidence="2">The sequence shown here is derived from an EMBL/GenBank/DDBJ whole genome shotgun (WGS) entry which is preliminary data.</text>
</comment>
<gene>
    <name evidence="2" type="ORF">BCR39DRAFT_535564</name>
</gene>
<dbReference type="Proteomes" id="UP000193986">
    <property type="component" value="Unassembled WGS sequence"/>
</dbReference>
<keyword evidence="1" id="KW-0812">Transmembrane</keyword>
<sequence length="351" mass="39894">MPSDRLALFRAIYQLCLGCLALLAVLLAGLPRAPSDWPVLILAIITFGQVVVKITSSRYGNLIRYYAETSYWLVRTKLRTLRGLKPKQCEVHVFPRGAVIQHLNPTHQRKKSNFNFDLHEFNPKDGVRKVYWVNAADIPLVFSRGLEIHPNPVPEEQERSVVLLPFHGSSPQPFDPSQTRPSYLAAFFRQDEWTEAEVTTIDVPAGLYTVYWYFKLVDGGVYDRNNNPWAYPDDCGYVHVPSLPVHLELKAGLRGTHLYSNDARRDEKVVLEDEGDHLLVNWASPSPIPLHEVSDEENFPCRVAHPLHHRTYAPIVLHMFEYNPGQVTGRFVWGGCKIVPARGLAGRGLRD</sequence>
<dbReference type="InParanoid" id="A0A1Y2B0W5"/>
<feature type="transmembrane region" description="Helical" evidence="1">
    <location>
        <begin position="37"/>
        <end position="55"/>
    </location>
</feature>
<keyword evidence="1" id="KW-1133">Transmembrane helix</keyword>
<accession>A0A1Y2B0W5</accession>
<evidence type="ECO:0000256" key="1">
    <source>
        <dbReference type="SAM" id="Phobius"/>
    </source>
</evidence>